<dbReference type="GO" id="GO:0016020">
    <property type="term" value="C:membrane"/>
    <property type="evidence" value="ECO:0007669"/>
    <property type="project" value="UniProtKB-SubCell"/>
</dbReference>
<accession>A0A975IVB7</accession>
<dbReference type="KEGG" id="caul:KCG34_02790"/>
<evidence type="ECO:0000256" key="4">
    <source>
        <dbReference type="ARBA" id="ARBA00023136"/>
    </source>
</evidence>
<dbReference type="InterPro" id="IPR003825">
    <property type="entry name" value="Colicin-V_CvpA"/>
</dbReference>
<evidence type="ECO:0000313" key="8">
    <source>
        <dbReference type="Proteomes" id="UP000676409"/>
    </source>
</evidence>
<dbReference type="RefSeq" id="WP_211938882.1">
    <property type="nucleotide sequence ID" value="NZ_CP073078.1"/>
</dbReference>
<evidence type="ECO:0000256" key="2">
    <source>
        <dbReference type="ARBA" id="ARBA00022692"/>
    </source>
</evidence>
<keyword evidence="4 6" id="KW-0472">Membrane</keyword>
<keyword evidence="8" id="KW-1185">Reference proteome</keyword>
<feature type="transmembrane region" description="Helical" evidence="6">
    <location>
        <begin position="60"/>
        <end position="81"/>
    </location>
</feature>
<dbReference type="Pfam" id="PF02674">
    <property type="entry name" value="Colicin_V"/>
    <property type="match status" value="1"/>
</dbReference>
<evidence type="ECO:0000256" key="3">
    <source>
        <dbReference type="ARBA" id="ARBA00022989"/>
    </source>
</evidence>
<comment type="subcellular location">
    <subcellularLocation>
        <location evidence="1">Membrane</location>
        <topology evidence="1">Multi-pass membrane protein</topology>
    </subcellularLocation>
</comment>
<dbReference type="AlphaFoldDB" id="A0A975IVB7"/>
<feature type="transmembrane region" description="Helical" evidence="6">
    <location>
        <begin position="101"/>
        <end position="122"/>
    </location>
</feature>
<protein>
    <submittedName>
        <fullName evidence="7">CvpA family protein</fullName>
    </submittedName>
</protein>
<dbReference type="InterPro" id="IPR052719">
    <property type="entry name" value="CvpA-like"/>
</dbReference>
<reference evidence="7" key="1">
    <citation type="submission" date="2021-04" db="EMBL/GenBank/DDBJ databases">
        <title>The complete genome sequence of Caulobacter sp. S6.</title>
        <authorList>
            <person name="Tang Y."/>
            <person name="Ouyang W."/>
            <person name="Liu Q."/>
            <person name="Huang B."/>
            <person name="Guo Z."/>
            <person name="Lei P."/>
        </authorList>
    </citation>
    <scope>NUCLEOTIDE SEQUENCE</scope>
    <source>
        <strain evidence="7">S6</strain>
    </source>
</reference>
<name>A0A975IVB7_9CAUL</name>
<gene>
    <name evidence="7" type="ORF">KCG34_02790</name>
</gene>
<feature type="region of interest" description="Disordered" evidence="5">
    <location>
        <begin position="172"/>
        <end position="208"/>
    </location>
</feature>
<sequence length="208" mass="21586">MTLFDFIALVILGVSTLVGLIRGALREVTTVVAFVGAVFIALFALRFTAPMAKAAIHPAWAGNAVAVVVVFLAAYLLLRVIAAAATRSVHQTQVLGTADRLVGGAFGLVRGLVALGLMTLLFHAATPPEQVPDWISKAKLHPLAEVCATALKTLAPKGLSMAHQLTPAITSAVKGGDGSQTSDSEQSSDSGYHHAARKGLDDVVEKSP</sequence>
<evidence type="ECO:0000256" key="1">
    <source>
        <dbReference type="ARBA" id="ARBA00004141"/>
    </source>
</evidence>
<keyword evidence="2 6" id="KW-0812">Transmembrane</keyword>
<dbReference type="PANTHER" id="PTHR36926:SF1">
    <property type="entry name" value="COLICIN V PRODUCTION PROTEIN"/>
    <property type="match status" value="1"/>
</dbReference>
<dbReference type="PANTHER" id="PTHR36926">
    <property type="entry name" value="COLICIN V PRODUCTION PROTEIN"/>
    <property type="match status" value="1"/>
</dbReference>
<feature type="compositionally biased region" description="Low complexity" evidence="5">
    <location>
        <begin position="179"/>
        <end position="190"/>
    </location>
</feature>
<keyword evidence="3 6" id="KW-1133">Transmembrane helix</keyword>
<dbReference type="GO" id="GO:0009403">
    <property type="term" value="P:toxin biosynthetic process"/>
    <property type="evidence" value="ECO:0007669"/>
    <property type="project" value="InterPro"/>
</dbReference>
<proteinExistence type="predicted"/>
<dbReference type="Proteomes" id="UP000676409">
    <property type="component" value="Chromosome"/>
</dbReference>
<feature type="compositionally biased region" description="Basic and acidic residues" evidence="5">
    <location>
        <begin position="198"/>
        <end position="208"/>
    </location>
</feature>
<evidence type="ECO:0000313" key="7">
    <source>
        <dbReference type="EMBL" id="QUD88832.1"/>
    </source>
</evidence>
<feature type="transmembrane region" description="Helical" evidence="6">
    <location>
        <begin position="31"/>
        <end position="48"/>
    </location>
</feature>
<organism evidence="7 8">
    <name type="scientific">Phenylobacterium montanum</name>
    <dbReference type="NCBI Taxonomy" id="2823693"/>
    <lineage>
        <taxon>Bacteria</taxon>
        <taxon>Pseudomonadati</taxon>
        <taxon>Pseudomonadota</taxon>
        <taxon>Alphaproteobacteria</taxon>
        <taxon>Caulobacterales</taxon>
        <taxon>Caulobacteraceae</taxon>
        <taxon>Phenylobacterium</taxon>
    </lineage>
</organism>
<evidence type="ECO:0000256" key="5">
    <source>
        <dbReference type="SAM" id="MobiDB-lite"/>
    </source>
</evidence>
<dbReference type="EMBL" id="CP073078">
    <property type="protein sequence ID" value="QUD88832.1"/>
    <property type="molecule type" value="Genomic_DNA"/>
</dbReference>
<evidence type="ECO:0000256" key="6">
    <source>
        <dbReference type="SAM" id="Phobius"/>
    </source>
</evidence>
<feature type="transmembrane region" description="Helical" evidence="6">
    <location>
        <begin position="6"/>
        <end position="24"/>
    </location>
</feature>